<dbReference type="PANTHER" id="PTHR39335">
    <property type="entry name" value="BLL4220 PROTEIN"/>
    <property type="match status" value="1"/>
</dbReference>
<dbReference type="PANTHER" id="PTHR39335:SF1">
    <property type="entry name" value="BLL4220 PROTEIN"/>
    <property type="match status" value="1"/>
</dbReference>
<feature type="region of interest" description="Disordered" evidence="1">
    <location>
        <begin position="1"/>
        <end position="26"/>
    </location>
</feature>
<evidence type="ECO:0000256" key="1">
    <source>
        <dbReference type="SAM" id="MobiDB-lite"/>
    </source>
</evidence>
<proteinExistence type="predicted"/>
<accession>A0A1I2ZKL4</accession>
<dbReference type="GO" id="GO:0043448">
    <property type="term" value="P:alkane catabolic process"/>
    <property type="evidence" value="ECO:0007669"/>
    <property type="project" value="TreeGrafter"/>
</dbReference>
<evidence type="ECO:0000313" key="2">
    <source>
        <dbReference type="EMBL" id="SFH38019.1"/>
    </source>
</evidence>
<protein>
    <submittedName>
        <fullName evidence="2">Uncharacterized protein</fullName>
    </submittedName>
</protein>
<dbReference type="AlphaFoldDB" id="A0A1I2ZKL4"/>
<dbReference type="Proteomes" id="UP000199052">
    <property type="component" value="Unassembled WGS sequence"/>
</dbReference>
<dbReference type="STRING" id="504797.SAMN05421678_116147"/>
<name>A0A1I2ZKL4_9ACTN</name>
<sequence>MRRAGKSAPGSRSPAARPETDRPRLGTLVIPGVGRVLTDASRHTVYVHDGPKDPRKPHCIGVCTNVWHPVVVAARTLAPDLPGTGLKVSVLPRPGGLDQLTIGGRRAYTFVDDKVPGDAHGINFITGIGPNGPMVTWGVVQLPAKAPDSLPLRPGTPGATPTHPR</sequence>
<feature type="region of interest" description="Disordered" evidence="1">
    <location>
        <begin position="146"/>
        <end position="165"/>
    </location>
</feature>
<reference evidence="2 3" key="1">
    <citation type="submission" date="2016-10" db="EMBL/GenBank/DDBJ databases">
        <authorList>
            <person name="de Groot N.N."/>
        </authorList>
    </citation>
    <scope>NUCLEOTIDE SEQUENCE [LARGE SCALE GENOMIC DNA]</scope>
    <source>
        <strain evidence="2 3">CPCC 202808</strain>
    </source>
</reference>
<dbReference type="EMBL" id="FOOI01000016">
    <property type="protein sequence ID" value="SFH38019.1"/>
    <property type="molecule type" value="Genomic_DNA"/>
</dbReference>
<organism evidence="2 3">
    <name type="scientific">Actinopolymorpha cephalotaxi</name>
    <dbReference type="NCBI Taxonomy" id="504797"/>
    <lineage>
        <taxon>Bacteria</taxon>
        <taxon>Bacillati</taxon>
        <taxon>Actinomycetota</taxon>
        <taxon>Actinomycetes</taxon>
        <taxon>Propionibacteriales</taxon>
        <taxon>Actinopolymorphaceae</taxon>
        <taxon>Actinopolymorpha</taxon>
    </lineage>
</organism>
<gene>
    <name evidence="2" type="ORF">SAMN05421678_116147</name>
</gene>
<evidence type="ECO:0000313" key="3">
    <source>
        <dbReference type="Proteomes" id="UP000199052"/>
    </source>
</evidence>